<dbReference type="PANTHER" id="PTHR39428">
    <property type="entry name" value="F420H(2)-DEPENDENT QUINONE REDUCTASE RV1261C"/>
    <property type="match status" value="1"/>
</dbReference>
<evidence type="ECO:0000313" key="18">
    <source>
        <dbReference type="EMBL" id="REQ56464.1"/>
    </source>
</evidence>
<evidence type="ECO:0000313" key="14">
    <source>
        <dbReference type="EMBL" id="COW13753.1"/>
    </source>
</evidence>
<evidence type="ECO:0000313" key="5">
    <source>
        <dbReference type="EMBL" id="CFE34860.1"/>
    </source>
</evidence>
<evidence type="ECO:0000256" key="2">
    <source>
        <dbReference type="ARBA" id="ARBA00023002"/>
    </source>
</evidence>
<evidence type="ECO:0000313" key="11">
    <source>
        <dbReference type="EMBL" id="COU89576.1"/>
    </source>
</evidence>
<dbReference type="Proteomes" id="UP000038802">
    <property type="component" value="Unassembled WGS sequence"/>
</dbReference>
<dbReference type="Proteomes" id="UP000045842">
    <property type="component" value="Unassembled WGS sequence"/>
</dbReference>
<evidence type="ECO:0000313" key="13">
    <source>
        <dbReference type="EMBL" id="COW06261.1"/>
    </source>
</evidence>
<reference evidence="18 33" key="5">
    <citation type="journal article" date="2017" name="N. Engl. J. Med.">
        <title>Transmission of Extensively Drug-Resistant Tuberculosis in South Africa.</title>
        <authorList>
            <person name="Shah N.S."/>
            <person name="Auld S.C."/>
            <person name="Brust J.C."/>
            <person name="Mathema B."/>
            <person name="Ismail N."/>
            <person name="Moodley P."/>
            <person name="Mlisana K."/>
            <person name="Allana S."/>
            <person name="Campbell A."/>
            <person name="Mthiyane T."/>
            <person name="Morris N."/>
            <person name="Mpangase P."/>
            <person name="van der Meulen H."/>
            <person name="Omar S.V."/>
            <person name="Brown T.S."/>
            <person name="Narechania A."/>
            <person name="Shaskina E."/>
            <person name="Kapwata T."/>
            <person name="Kreiswirth B."/>
            <person name="Gandhi N.R."/>
        </authorList>
    </citation>
    <scope>NUCLEOTIDE SEQUENCE [LARGE SCALE GENOMIC DNA]</scope>
    <source>
        <strain evidence="18 33">32301_S10</strain>
    </source>
</reference>
<dbReference type="SMR" id="A0A045KKP3"/>
<evidence type="ECO:0000313" key="20">
    <source>
        <dbReference type="Proteomes" id="UP000038802"/>
    </source>
</evidence>
<reference evidence="11" key="1">
    <citation type="submission" date="2015-03" db="EMBL/GenBank/DDBJ databases">
        <authorList>
            <person name="Murphy D."/>
        </authorList>
    </citation>
    <scope>NUCLEOTIDE SEQUENCE [LARGE SCALE GENOMIC DNA]</scope>
    <source>
        <strain evidence="11">K00500041</strain>
    </source>
</reference>
<evidence type="ECO:0000256" key="1">
    <source>
        <dbReference type="ARBA" id="ARBA00008710"/>
    </source>
</evidence>
<dbReference type="Proteomes" id="UP000236349">
    <property type="component" value="Chromosome"/>
</dbReference>
<evidence type="ECO:0000313" key="28">
    <source>
        <dbReference type="Proteomes" id="UP000049023"/>
    </source>
</evidence>
<evidence type="ECO:0000313" key="24">
    <source>
        <dbReference type="Proteomes" id="UP000046947"/>
    </source>
</evidence>
<evidence type="ECO:0000313" key="10">
    <source>
        <dbReference type="EMBL" id="CLV68644.1"/>
    </source>
</evidence>
<dbReference type="Proteomes" id="UP000300237">
    <property type="component" value="Chromosome"/>
</dbReference>
<evidence type="ECO:0000313" key="31">
    <source>
        <dbReference type="Proteomes" id="UP000189452"/>
    </source>
</evidence>
<evidence type="ECO:0000313" key="25">
    <source>
        <dbReference type="Proteomes" id="UP000048289"/>
    </source>
</evidence>
<evidence type="ECO:0000313" key="33">
    <source>
        <dbReference type="Proteomes" id="UP000256381"/>
    </source>
</evidence>
<comment type="similarity">
    <text evidence="1">Belongs to the F420H(2)-dependent quinone reductase family.</text>
</comment>
<dbReference type="Gene3D" id="2.30.110.10">
    <property type="entry name" value="Electron Transport, Fmn-binding Protein, Chain A"/>
    <property type="match status" value="1"/>
</dbReference>
<reference evidence="4 32" key="7">
    <citation type="submission" date="2017-10" db="EMBL/GenBank/DDBJ databases">
        <title>Clinical isolate obtained from a human patient with meningeal tuberculosis in michoacan, Mexico.</title>
        <authorList>
            <person name="Guillen-Nepita A.L."/>
            <person name="Negrete-Paz A.M."/>
            <person name="Vazquez-Marrufo G."/>
            <person name="Cruz-Hernandez A."/>
            <person name="Fresia P."/>
            <person name="Naya H."/>
            <person name="Vazquez-Garciduenas M.S."/>
        </authorList>
    </citation>
    <scope>NUCLEOTIDE SEQUENCE [LARGE SCALE GENOMIC DNA]</scope>
    <source>
        <strain evidence="32">Beijing/MYC004</strain>
        <strain evidence="4">MYC004</strain>
    </source>
</reference>
<dbReference type="Proteomes" id="UP000050139">
    <property type="component" value="Unassembled WGS sequence"/>
</dbReference>
<dbReference type="EMBL" id="LWDQ01000001">
    <property type="protein sequence ID" value="OMH59485.1"/>
    <property type="molecule type" value="Genomic_DNA"/>
</dbReference>
<dbReference type="GO" id="GO:0070967">
    <property type="term" value="F:coenzyme F420 binding"/>
    <property type="evidence" value="ECO:0007669"/>
    <property type="project" value="TreeGrafter"/>
</dbReference>
<dbReference type="EMBL" id="CFOE01000010">
    <property type="protein sequence ID" value="CFE34860.1"/>
    <property type="molecule type" value="Genomic_DNA"/>
</dbReference>
<dbReference type="EMBL" id="CNGE01000431">
    <property type="protein sequence ID" value="CKS74036.1"/>
    <property type="molecule type" value="Genomic_DNA"/>
</dbReference>
<evidence type="ECO:0000313" key="35">
    <source>
        <dbReference type="Proteomes" id="UP000671119"/>
    </source>
</evidence>
<reference evidence="16 35" key="10">
    <citation type="submission" date="2021-03" db="EMBL/GenBank/DDBJ databases">
        <title>Whole Genome Sequencing of Mycobacterium tuberculosis clinical isolates from Arunachal Pradesh, India.</title>
        <authorList>
            <person name="Singh S."/>
            <person name="Mudliar S.R."/>
            <person name="Kulsum U."/>
            <person name="Rufai S.B."/>
            <person name="Singh P.K."/>
            <person name="Umpo M."/>
            <person name="Nyori M."/>
        </authorList>
    </citation>
    <scope>NUCLEOTIDE SEQUENCE [LARGE SCALE GENOMIC DNA]</scope>
    <source>
        <strain evidence="16 35">OMICS/BPL/0142/20/SP</strain>
    </source>
</reference>
<dbReference type="EMBL" id="CSAE01000001">
    <property type="protein sequence ID" value="COU89576.1"/>
    <property type="molecule type" value="Genomic_DNA"/>
</dbReference>
<dbReference type="SUPFAM" id="SSF50475">
    <property type="entry name" value="FMN-binding split barrel"/>
    <property type="match status" value="1"/>
</dbReference>
<comment type="catalytic activity">
    <reaction evidence="3">
        <text>oxidized coenzyme F420-(gamma-L-Glu)(n) + a quinol + H(+) = reduced coenzyme F420-(gamma-L-Glu)(n) + a quinone</text>
        <dbReference type="Rhea" id="RHEA:39663"/>
        <dbReference type="Rhea" id="RHEA-COMP:12939"/>
        <dbReference type="Rhea" id="RHEA-COMP:14378"/>
        <dbReference type="ChEBI" id="CHEBI:15378"/>
        <dbReference type="ChEBI" id="CHEBI:24646"/>
        <dbReference type="ChEBI" id="CHEBI:132124"/>
        <dbReference type="ChEBI" id="CHEBI:133980"/>
        <dbReference type="ChEBI" id="CHEBI:139511"/>
    </reaction>
</comment>
<dbReference type="Proteomes" id="UP000039021">
    <property type="component" value="Unassembled WGS sequence"/>
</dbReference>
<dbReference type="EMBL" id="QTBD01000036">
    <property type="protein sequence ID" value="REQ56464.1"/>
    <property type="molecule type" value="Genomic_DNA"/>
</dbReference>
<dbReference type="Proteomes" id="UP000046947">
    <property type="component" value="Unassembled WGS sequence"/>
</dbReference>
<evidence type="ECO:0000313" key="23">
    <source>
        <dbReference type="Proteomes" id="UP000045842"/>
    </source>
</evidence>
<dbReference type="Proteomes" id="UP000050164">
    <property type="component" value="Unassembled WGS sequence"/>
</dbReference>
<dbReference type="EC" id="1.1.98.-" evidence="16"/>
<evidence type="ECO:0000313" key="15">
    <source>
        <dbReference type="EMBL" id="COW77435.1"/>
    </source>
</evidence>
<reference evidence="17 31" key="4">
    <citation type="submission" date="2016-04" db="EMBL/GenBank/DDBJ databases">
        <authorList>
            <person name="Bigi M."/>
            <person name="Bigi F."/>
            <person name="Soria M.A."/>
        </authorList>
    </citation>
    <scope>NUCLEOTIDE SEQUENCE [LARGE SCALE GENOMIC DNA]</scope>
    <source>
        <strain evidence="17 31">6548</strain>
    </source>
</reference>
<reference evidence="10 29" key="2">
    <citation type="submission" date="2015-03" db="EMBL/GenBank/DDBJ databases">
        <authorList>
            <consortium name="Pathogen Informatics"/>
            <person name="Murphy D."/>
        </authorList>
    </citation>
    <scope>NUCLEOTIDE SEQUENCE</scope>
    <source>
        <strain evidence="10 29">0268S</strain>
        <strain evidence="15">N09902308</strain>
    </source>
</reference>
<dbReference type="EMBL" id="CSAJ01000196">
    <property type="protein sequence ID" value="COW13753.1"/>
    <property type="molecule type" value="Genomic_DNA"/>
</dbReference>
<dbReference type="EMBL" id="CNFT01000374">
    <property type="protein sequence ID" value="CKR60663.1"/>
    <property type="molecule type" value="Genomic_DNA"/>
</dbReference>
<dbReference type="EMBL" id="CHKL01000005">
    <property type="protein sequence ID" value="COV53245.1"/>
    <property type="molecule type" value="Genomic_DNA"/>
</dbReference>
<dbReference type="RefSeq" id="WP_003407780.1">
    <property type="nucleotide sequence ID" value="NZ_AP017901.1"/>
</dbReference>
<dbReference type="EMBL" id="CFOH01000970">
    <property type="protein sequence ID" value="CFE75544.1"/>
    <property type="molecule type" value="Genomic_DNA"/>
</dbReference>
<dbReference type="EMBL" id="CNFU01000427">
    <property type="protein sequence ID" value="CKR80811.1"/>
    <property type="molecule type" value="Genomic_DNA"/>
</dbReference>
<evidence type="ECO:0000313" key="22">
    <source>
        <dbReference type="Proteomes" id="UP000044938"/>
    </source>
</evidence>
<dbReference type="EC" id="1.-.-.-" evidence="11 17"/>
<organism evidence="11 20">
    <name type="scientific">Mycobacterium tuberculosis</name>
    <dbReference type="NCBI Taxonomy" id="1773"/>
    <lineage>
        <taxon>Bacteria</taxon>
        <taxon>Bacillati</taxon>
        <taxon>Actinomycetota</taxon>
        <taxon>Actinomycetes</taxon>
        <taxon>Mycobacteriales</taxon>
        <taxon>Mycobacteriaceae</taxon>
        <taxon>Mycobacterium</taxon>
        <taxon>Mycobacterium tuberculosis complex</taxon>
    </lineage>
</organism>
<reference evidence="19 34" key="9">
    <citation type="submission" date="2018-08" db="EMBL/GenBank/DDBJ databases">
        <authorList>
            <person name="Fokvardsen B D."/>
            <person name="Norman A."/>
        </authorList>
    </citation>
    <scope>NUCLEOTIDE SEQUENCE [LARGE SCALE GENOMIC DNA]</scope>
    <source>
        <strain evidence="19 34">DKC2</strain>
    </source>
</reference>
<dbReference type="Pfam" id="PF04075">
    <property type="entry name" value="F420H2_quin_red"/>
    <property type="match status" value="1"/>
</dbReference>
<evidence type="ECO:0000313" key="21">
    <source>
        <dbReference type="Proteomes" id="UP000039021"/>
    </source>
</evidence>
<evidence type="ECO:0000313" key="29">
    <source>
        <dbReference type="Proteomes" id="UP000050139"/>
    </source>
</evidence>
<dbReference type="EMBL" id="JAGIZI010000020">
    <property type="protein sequence ID" value="MBP0684099.1"/>
    <property type="molecule type" value="Genomic_DNA"/>
</dbReference>
<dbReference type="EMBL" id="LR027516">
    <property type="protein sequence ID" value="VCU49829.1"/>
    <property type="molecule type" value="Genomic_DNA"/>
</dbReference>
<proteinExistence type="inferred from homology"/>
<reference evidence="20 21" key="3">
    <citation type="submission" date="2015-03" db="EMBL/GenBank/DDBJ databases">
        <authorList>
            <consortium name="Pathogen Informatics"/>
        </authorList>
    </citation>
    <scope>NUCLEOTIDE SEQUENCE [LARGE SCALE GENOMIC DNA]</scope>
    <source>
        <strain evidence="9 27">Bir 172</strain>
        <strain evidence="7 30">Bir 185</strain>
        <strain evidence="8 28">Bir 187</strain>
        <strain evidence="13 23">G09801536</strain>
        <strain evidence="5 25">G09901357</strain>
        <strain evidence="6 24">H09601792</strain>
        <strain evidence="20">K00500041</strain>
        <strain evidence="14 22">M09401471</strain>
        <strain evidence="21">N09902308</strain>
        <strain evidence="12 26">P00601463</strain>
    </source>
</reference>
<dbReference type="Proteomes" id="UP000048948">
    <property type="component" value="Unassembled WGS sequence"/>
</dbReference>
<evidence type="ECO:0000313" key="17">
    <source>
        <dbReference type="EMBL" id="OMH59485.1"/>
    </source>
</evidence>
<evidence type="ECO:0000313" key="34">
    <source>
        <dbReference type="Proteomes" id="UP000300237"/>
    </source>
</evidence>
<dbReference type="Proteomes" id="UP000044938">
    <property type="component" value="Unassembled WGS sequence"/>
</dbReference>
<evidence type="ECO:0000313" key="8">
    <source>
        <dbReference type="EMBL" id="CKR80811.1"/>
    </source>
</evidence>
<dbReference type="STRING" id="115862.BBG46_08315"/>
<dbReference type="EMBL" id="CP024614">
    <property type="protein sequence ID" value="AUS50660.1"/>
    <property type="molecule type" value="Genomic_DNA"/>
</dbReference>
<dbReference type="Proteomes" id="UP000189452">
    <property type="component" value="Chromosome"/>
</dbReference>
<accession>A0A045KKP3</accession>
<dbReference type="EMBL" id="CSAD01000489">
    <property type="protein sequence ID" value="COW06261.1"/>
    <property type="molecule type" value="Genomic_DNA"/>
</dbReference>
<evidence type="ECO:0000256" key="3">
    <source>
        <dbReference type="ARBA" id="ARBA00049106"/>
    </source>
</evidence>
<dbReference type="FunFam" id="2.30.110.10:FF:000018">
    <property type="entry name" value="Deazaflavin-dependent oxidoreductase, nitroreductase family"/>
    <property type="match status" value="1"/>
</dbReference>
<dbReference type="PANTHER" id="PTHR39428:SF3">
    <property type="entry name" value="DEAZAFLAVIN-DEPENDENT NITROREDUCTASE"/>
    <property type="match status" value="1"/>
</dbReference>
<evidence type="ECO:0000313" key="12">
    <source>
        <dbReference type="EMBL" id="COV53245.1"/>
    </source>
</evidence>
<evidence type="ECO:0000313" key="16">
    <source>
        <dbReference type="EMBL" id="MBP0684099.1"/>
    </source>
</evidence>
<protein>
    <submittedName>
        <fullName evidence="11 17">Nitroreductase</fullName>
        <ecNumber evidence="11 17">1.-.-.-</ecNumber>
    </submittedName>
    <submittedName>
        <fullName evidence="4">F420H(2)-dependent quinone reductase</fullName>
        <ecNumber evidence="16">1.1.98.-</ecNumber>
    </submittedName>
    <submittedName>
        <fullName evidence="18">Nitroreductase family deazaflavin-dependent oxidoreductase</fullName>
    </submittedName>
</protein>
<evidence type="ECO:0000313" key="7">
    <source>
        <dbReference type="EMBL" id="CKR60663.1"/>
    </source>
</evidence>
<dbReference type="AlphaFoldDB" id="A0A045KKP3"/>
<evidence type="ECO:0000313" key="6">
    <source>
        <dbReference type="EMBL" id="CFE75544.1"/>
    </source>
</evidence>
<evidence type="ECO:0000313" key="9">
    <source>
        <dbReference type="EMBL" id="CKS74036.1"/>
    </source>
</evidence>
<evidence type="ECO:0000313" key="19">
    <source>
        <dbReference type="EMBL" id="VCU49829.1"/>
    </source>
</evidence>
<name>A0A045KKP3_MYCTX</name>
<gene>
    <name evidence="17" type="ORF">A4S10_01653</name>
    <name evidence="4" type="ORF">CAB90_01754</name>
    <name evidence="19" type="ORF">DKC2_1659</name>
    <name evidence="18" type="ORF">DSJ38_02695</name>
    <name evidence="13" type="ORF">ERS007679_03028</name>
    <name evidence="5" type="ORF">ERS007681_00165</name>
    <name evidence="6" type="ORF">ERS007688_03909</name>
    <name evidence="11" type="ORF">ERS007703_00001</name>
    <name evidence="14" type="ORF">ERS007720_01803</name>
    <name evidence="15" type="ORF">ERS007739_00041</name>
    <name evidence="12" type="ORF">ERS007741_00109</name>
    <name evidence="9" type="ORF">ERS027646_02383</name>
    <name evidence="7" type="ORF">ERS027659_01827</name>
    <name evidence="8" type="ORF">ERS027661_02140</name>
    <name evidence="10" type="ORF">ERS094118_00924</name>
    <name evidence="16" type="ORF">J8J21_13420</name>
</gene>
<dbReference type="OMA" id="NPVWYYN"/>
<evidence type="ECO:0000313" key="4">
    <source>
        <dbReference type="EMBL" id="AUS50660.1"/>
    </source>
</evidence>
<dbReference type="Proteomes" id="UP000256381">
    <property type="component" value="Unassembled WGS sequence"/>
</dbReference>
<dbReference type="Proteomes" id="UP000048600">
    <property type="component" value="Unassembled WGS sequence"/>
</dbReference>
<dbReference type="InterPro" id="IPR004378">
    <property type="entry name" value="F420H2_quin_Rdtase"/>
</dbReference>
<keyword evidence="2 11" id="KW-0560">Oxidoreductase</keyword>
<dbReference type="GO" id="GO:0005886">
    <property type="term" value="C:plasma membrane"/>
    <property type="evidence" value="ECO:0007669"/>
    <property type="project" value="TreeGrafter"/>
</dbReference>
<dbReference type="InterPro" id="IPR012349">
    <property type="entry name" value="Split_barrel_FMN-bd"/>
</dbReference>
<dbReference type="NCBIfam" id="TIGR00026">
    <property type="entry name" value="hi_GC_TIGR00026"/>
    <property type="match status" value="1"/>
</dbReference>
<dbReference type="EMBL" id="CSBK01000008">
    <property type="protein sequence ID" value="COW77435.1"/>
    <property type="molecule type" value="Genomic_DNA"/>
</dbReference>
<evidence type="ECO:0000313" key="30">
    <source>
        <dbReference type="Proteomes" id="UP000050164"/>
    </source>
</evidence>
<evidence type="ECO:0000313" key="27">
    <source>
        <dbReference type="Proteomes" id="UP000048948"/>
    </source>
</evidence>
<reference evidence="17 31" key="6">
    <citation type="submission" date="2017-02" db="EMBL/GenBank/DDBJ databases">
        <title>Protein polymorphisms may explain contrasting epidemiological fitness of two variants of a multidrug-resistant Mycobacterium tuberculosis strain.</title>
        <authorList>
            <person name="Bigi M.M."/>
            <person name="Lopez B."/>
            <person name="Blanco F.C."/>
            <person name="Sasiain M.C."/>
            <person name="De La Barrera S."/>
            <person name="Ritacco V."/>
            <person name="Bigi F."/>
            <person name="Soria M.A."/>
        </authorList>
    </citation>
    <scope>NUCLEOTIDE SEQUENCE [LARGE SCALE GENOMIC DNA]</scope>
    <source>
        <strain evidence="17 31">6548</strain>
    </source>
</reference>
<dbReference type="EMBL" id="COPH01000005">
    <property type="protein sequence ID" value="CLV68644.1"/>
    <property type="molecule type" value="Genomic_DNA"/>
</dbReference>
<sequence>MPLSGEYAPSPLDWSREQADTYMKSGGTEGTQLQGKPVILLTTVGAKTGKLRKTPLMRVEHDGQYAIVASLGGAPKNPVWYHNVVKNPRVELQDGTVTGDYDAREVFGDEKAIWWQRAVAVWPDYASYQTKTDRQIPVFVLTPVRAGG</sequence>
<dbReference type="Proteomes" id="UP000048289">
    <property type="component" value="Unassembled WGS sequence"/>
</dbReference>
<dbReference type="Proteomes" id="UP000671119">
    <property type="component" value="Unassembled WGS sequence"/>
</dbReference>
<evidence type="ECO:0000313" key="26">
    <source>
        <dbReference type="Proteomes" id="UP000048600"/>
    </source>
</evidence>
<reference evidence="18" key="8">
    <citation type="submission" date="2018-07" db="EMBL/GenBank/DDBJ databases">
        <authorList>
            <person name="Shah S."/>
            <person name="Brown T."/>
            <person name="Auld S."/>
            <person name="Bratton K."/>
            <person name="Narechania A."/>
            <person name="Mathema B."/>
            <person name="Gandhi N."/>
        </authorList>
    </citation>
    <scope>NUCLEOTIDE SEQUENCE</scope>
    <source>
        <strain evidence="18">32301_S10</strain>
    </source>
</reference>
<dbReference type="GO" id="GO:0016491">
    <property type="term" value="F:oxidoreductase activity"/>
    <property type="evidence" value="ECO:0007669"/>
    <property type="project" value="UniProtKB-KW"/>
</dbReference>
<dbReference type="Proteomes" id="UP000049023">
    <property type="component" value="Unassembled WGS sequence"/>
</dbReference>
<evidence type="ECO:0000313" key="32">
    <source>
        <dbReference type="Proteomes" id="UP000236349"/>
    </source>
</evidence>